<dbReference type="AlphaFoldDB" id="A0A067Z300"/>
<dbReference type="Proteomes" id="UP000031656">
    <property type="component" value="Chromosome"/>
</dbReference>
<gene>
    <name evidence="3" type="ORF">GLS_c00250</name>
</gene>
<protein>
    <submittedName>
        <fullName evidence="3">Mce-like protein</fullName>
    </submittedName>
</protein>
<accession>A0A067Z300</accession>
<organism evidence="3 4">
    <name type="scientific">Gluconobacter oxydans DSM 3504</name>
    <dbReference type="NCBI Taxonomy" id="1288313"/>
    <lineage>
        <taxon>Bacteria</taxon>
        <taxon>Pseudomonadati</taxon>
        <taxon>Pseudomonadota</taxon>
        <taxon>Alphaproteobacteria</taxon>
        <taxon>Acetobacterales</taxon>
        <taxon>Acetobacteraceae</taxon>
        <taxon>Gluconobacter</taxon>
    </lineage>
</organism>
<evidence type="ECO:0000313" key="3">
    <source>
        <dbReference type="EMBL" id="AHK69960.1"/>
    </source>
</evidence>
<dbReference type="EMBL" id="CP004373">
    <property type="protein sequence ID" value="AHK69960.1"/>
    <property type="molecule type" value="Genomic_DNA"/>
</dbReference>
<dbReference type="PANTHER" id="PTHR33371:SF4">
    <property type="entry name" value="INTERMEMBRANE PHOSPHOLIPID TRANSPORT SYSTEM BINDING PROTEIN MLAD"/>
    <property type="match status" value="1"/>
</dbReference>
<keyword evidence="1" id="KW-0812">Transmembrane</keyword>
<sequence>MQSTLSGRGGAILASGLVLAIAGTFLVYGNALRKGPDFQGEILHAAFNSANGLHTGANVDLAGVPVGRVVSITLDPRTQMADVAFTVDQRLHLPVDTAVGIGAPTMTADNALQIQPGHSHTTLSGEGKITDTRDQLSLEQQVSNYIFGGGKLGQ</sequence>
<dbReference type="HOGENOM" id="CLU_107027_1_0_5"/>
<proteinExistence type="predicted"/>
<evidence type="ECO:0000256" key="1">
    <source>
        <dbReference type="SAM" id="Phobius"/>
    </source>
</evidence>
<reference evidence="3 4" key="1">
    <citation type="journal article" date="2015" name="Appl. Microbiol. Biotechnol.">
        <title>The consequence of an additional NADH dehydrogenase paralog on the growth of Gluconobacter oxydans DSM3504.</title>
        <authorList>
            <person name="Kostner D."/>
            <person name="Luchterhand B."/>
            <person name="Junker A."/>
            <person name="Volland S."/>
            <person name="Daniel R."/>
            <person name="Buchs J."/>
            <person name="Liebl W."/>
            <person name="Ehrenreich A."/>
        </authorList>
    </citation>
    <scope>NUCLEOTIDE SEQUENCE [LARGE SCALE GENOMIC DNA]</scope>
    <source>
        <strain evidence="3">DSM 3504</strain>
    </source>
</reference>
<keyword evidence="1" id="KW-0472">Membrane</keyword>
<name>A0A067Z300_GLUOY</name>
<dbReference type="KEGG" id="goy:GLS_c00250"/>
<dbReference type="InterPro" id="IPR003399">
    <property type="entry name" value="Mce/MlaD"/>
</dbReference>
<dbReference type="InterPro" id="IPR052336">
    <property type="entry name" value="MlaD_Phospholipid_Transporter"/>
</dbReference>
<feature type="domain" description="Mce/MlaD" evidence="2">
    <location>
        <begin position="41"/>
        <end position="117"/>
    </location>
</feature>
<evidence type="ECO:0000259" key="2">
    <source>
        <dbReference type="Pfam" id="PF02470"/>
    </source>
</evidence>
<evidence type="ECO:0000313" key="4">
    <source>
        <dbReference type="Proteomes" id="UP000031656"/>
    </source>
</evidence>
<dbReference type="GeneID" id="56904275"/>
<dbReference type="Pfam" id="PF02470">
    <property type="entry name" value="MlaD"/>
    <property type="match status" value="1"/>
</dbReference>
<keyword evidence="1" id="KW-1133">Transmembrane helix</keyword>
<dbReference type="RefSeq" id="WP_011251626.1">
    <property type="nucleotide sequence ID" value="NZ_CP004373.1"/>
</dbReference>
<feature type="transmembrane region" description="Helical" evidence="1">
    <location>
        <begin position="12"/>
        <end position="32"/>
    </location>
</feature>
<dbReference type="PANTHER" id="PTHR33371">
    <property type="entry name" value="INTERMEMBRANE PHOSPHOLIPID TRANSPORT SYSTEM BINDING PROTEIN MLAD-RELATED"/>
    <property type="match status" value="1"/>
</dbReference>